<dbReference type="SUPFAM" id="SSF52172">
    <property type="entry name" value="CheY-like"/>
    <property type="match status" value="1"/>
</dbReference>
<evidence type="ECO:0000256" key="2">
    <source>
        <dbReference type="ARBA" id="ARBA00023012"/>
    </source>
</evidence>
<evidence type="ECO:0000313" key="10">
    <source>
        <dbReference type="Proteomes" id="UP000675409"/>
    </source>
</evidence>
<keyword evidence="4" id="KW-0238">DNA-binding</keyword>
<keyword evidence="1 6" id="KW-0597">Phosphoprotein</keyword>
<proteinExistence type="predicted"/>
<dbReference type="PROSITE" id="PS50110">
    <property type="entry name" value="RESPONSE_REGULATORY"/>
    <property type="match status" value="1"/>
</dbReference>
<dbReference type="InterPro" id="IPR039420">
    <property type="entry name" value="WalR-like"/>
</dbReference>
<dbReference type="InterPro" id="IPR001789">
    <property type="entry name" value="Sig_transdc_resp-reg_receiver"/>
</dbReference>
<comment type="caution">
    <text evidence="9">The sequence shown here is derived from an EMBL/GenBank/DDBJ whole genome shotgun (WGS) entry which is preliminary data.</text>
</comment>
<evidence type="ECO:0000256" key="1">
    <source>
        <dbReference type="ARBA" id="ARBA00022553"/>
    </source>
</evidence>
<dbReference type="Proteomes" id="UP000675409">
    <property type="component" value="Unassembled WGS sequence"/>
</dbReference>
<dbReference type="Gene3D" id="3.40.50.2300">
    <property type="match status" value="1"/>
</dbReference>
<sequence length="165" mass="17655">MGDVNAEPLPRLLLVEDDARLAPIMTDYLSDEYAVTHVADGTAGLQAALDGSFDVMIVDRRLPGTDGIDLVTSVRCAKIPTPIMVLTALGYGRCDEHSNRASRGSPSGRGTTTRKAAASTRPTEALWCSRRRRTRCSTSWPVSRTAHSPGPRSSVRSSPTSTSPS</sequence>
<gene>
    <name evidence="9" type="ORF">HGK34_15110</name>
</gene>
<evidence type="ECO:0000256" key="5">
    <source>
        <dbReference type="ARBA" id="ARBA00023163"/>
    </source>
</evidence>
<evidence type="ECO:0000313" key="9">
    <source>
        <dbReference type="EMBL" id="MBL0887594.1"/>
    </source>
</evidence>
<keyword evidence="3" id="KW-0805">Transcription regulation</keyword>
<dbReference type="EMBL" id="JABBYC010000031">
    <property type="protein sequence ID" value="MBL0887594.1"/>
    <property type="molecule type" value="Genomic_DNA"/>
</dbReference>
<feature type="modified residue" description="4-aspartylphosphate" evidence="6">
    <location>
        <position position="59"/>
    </location>
</feature>
<feature type="compositionally biased region" description="Low complexity" evidence="7">
    <location>
        <begin position="148"/>
        <end position="165"/>
    </location>
</feature>
<dbReference type="InterPro" id="IPR011006">
    <property type="entry name" value="CheY-like_superfamily"/>
</dbReference>
<evidence type="ECO:0000256" key="4">
    <source>
        <dbReference type="ARBA" id="ARBA00023125"/>
    </source>
</evidence>
<feature type="region of interest" description="Disordered" evidence="7">
    <location>
        <begin position="96"/>
        <end position="165"/>
    </location>
</feature>
<feature type="compositionally biased region" description="Polar residues" evidence="7">
    <location>
        <begin position="101"/>
        <end position="114"/>
    </location>
</feature>
<organism evidence="9 10">
    <name type="scientific">Myceligenerans indicum</name>
    <dbReference type="NCBI Taxonomy" id="2593663"/>
    <lineage>
        <taxon>Bacteria</taxon>
        <taxon>Bacillati</taxon>
        <taxon>Actinomycetota</taxon>
        <taxon>Actinomycetes</taxon>
        <taxon>Micrococcales</taxon>
        <taxon>Promicromonosporaceae</taxon>
        <taxon>Myceligenerans</taxon>
    </lineage>
</organism>
<keyword evidence="10" id="KW-1185">Reference proteome</keyword>
<evidence type="ECO:0000256" key="6">
    <source>
        <dbReference type="PROSITE-ProRule" id="PRU00169"/>
    </source>
</evidence>
<dbReference type="SMART" id="SM00448">
    <property type="entry name" value="REC"/>
    <property type="match status" value="1"/>
</dbReference>
<keyword evidence="2" id="KW-0902">Two-component regulatory system</keyword>
<protein>
    <submittedName>
        <fullName evidence="9">Response regulator transcription factor</fullName>
    </submittedName>
</protein>
<dbReference type="RefSeq" id="WP_201848848.1">
    <property type="nucleotide sequence ID" value="NZ_JABBYC010000031.1"/>
</dbReference>
<feature type="domain" description="Response regulatory" evidence="8">
    <location>
        <begin position="11"/>
        <end position="165"/>
    </location>
</feature>
<accession>A0ABS1LMZ1</accession>
<reference evidence="9 10" key="1">
    <citation type="journal article" date="2021" name="Arch. Microbiol.">
        <title>Myceligenerans indicum sp. nov., an actinobacterium isolated from mangrove sediment of Sundarbans, India.</title>
        <authorList>
            <person name="Asha K."/>
            <person name="Bhadury P."/>
        </authorList>
    </citation>
    <scope>NUCLEOTIDE SEQUENCE [LARGE SCALE GENOMIC DNA]</scope>
    <source>
        <strain evidence="9 10">I2</strain>
    </source>
</reference>
<dbReference type="PANTHER" id="PTHR48111:SF1">
    <property type="entry name" value="TWO-COMPONENT RESPONSE REGULATOR ORR33"/>
    <property type="match status" value="1"/>
</dbReference>
<name>A0ABS1LMZ1_9MICO</name>
<keyword evidence="5" id="KW-0804">Transcription</keyword>
<evidence type="ECO:0000256" key="7">
    <source>
        <dbReference type="SAM" id="MobiDB-lite"/>
    </source>
</evidence>
<dbReference type="Pfam" id="PF00072">
    <property type="entry name" value="Response_reg"/>
    <property type="match status" value="1"/>
</dbReference>
<evidence type="ECO:0000256" key="3">
    <source>
        <dbReference type="ARBA" id="ARBA00023015"/>
    </source>
</evidence>
<dbReference type="PANTHER" id="PTHR48111">
    <property type="entry name" value="REGULATOR OF RPOS"/>
    <property type="match status" value="1"/>
</dbReference>
<evidence type="ECO:0000259" key="8">
    <source>
        <dbReference type="PROSITE" id="PS50110"/>
    </source>
</evidence>